<keyword evidence="3" id="KW-0902">Two-component regulatory system</keyword>
<dbReference type="InterPro" id="IPR035965">
    <property type="entry name" value="PAS-like_dom_sf"/>
</dbReference>
<dbReference type="Pfam" id="PF07730">
    <property type="entry name" value="HisKA_3"/>
    <property type="match status" value="1"/>
</dbReference>
<dbReference type="SMART" id="SM00086">
    <property type="entry name" value="PAC"/>
    <property type="match status" value="2"/>
</dbReference>
<protein>
    <submittedName>
        <fullName evidence="5">PAS domain S-box protein</fullName>
    </submittedName>
</protein>
<dbReference type="RefSeq" id="WP_312740617.1">
    <property type="nucleotide sequence ID" value="NZ_CP116968.1"/>
</dbReference>
<dbReference type="GO" id="GO:0000155">
    <property type="term" value="F:phosphorelay sensor kinase activity"/>
    <property type="evidence" value="ECO:0007669"/>
    <property type="project" value="InterPro"/>
</dbReference>
<keyword evidence="2" id="KW-0418">Kinase</keyword>
<dbReference type="GO" id="GO:0016020">
    <property type="term" value="C:membrane"/>
    <property type="evidence" value="ECO:0007669"/>
    <property type="project" value="InterPro"/>
</dbReference>
<evidence type="ECO:0000256" key="3">
    <source>
        <dbReference type="ARBA" id="ARBA00023012"/>
    </source>
</evidence>
<evidence type="ECO:0000313" key="6">
    <source>
        <dbReference type="Proteomes" id="UP001302494"/>
    </source>
</evidence>
<gene>
    <name evidence="5" type="ORF">PQG83_10430</name>
</gene>
<keyword evidence="1" id="KW-0808">Transferase</keyword>
<evidence type="ECO:0000256" key="2">
    <source>
        <dbReference type="ARBA" id="ARBA00022777"/>
    </source>
</evidence>
<dbReference type="SUPFAM" id="SSF55785">
    <property type="entry name" value="PYP-like sensor domain (PAS domain)"/>
    <property type="match status" value="2"/>
</dbReference>
<dbReference type="CDD" id="cd00130">
    <property type="entry name" value="PAS"/>
    <property type="match status" value="2"/>
</dbReference>
<dbReference type="Gene3D" id="3.30.450.20">
    <property type="entry name" value="PAS domain"/>
    <property type="match status" value="2"/>
</dbReference>
<dbReference type="SMART" id="SM00091">
    <property type="entry name" value="PAS"/>
    <property type="match status" value="2"/>
</dbReference>
<dbReference type="InterPro" id="IPR001610">
    <property type="entry name" value="PAC"/>
</dbReference>
<name>A0AA96GKW1_9BACT</name>
<dbReference type="PANTHER" id="PTHR24421:SF58">
    <property type="entry name" value="SIGNAL TRANSDUCTION HISTIDINE-PROTEIN KINASE_PHOSPHATASE UHPB"/>
    <property type="match status" value="1"/>
</dbReference>
<keyword evidence="6" id="KW-1185">Reference proteome</keyword>
<dbReference type="Gene3D" id="1.20.5.1930">
    <property type="match status" value="1"/>
</dbReference>
<reference evidence="5 6" key="1">
    <citation type="submission" date="2023-01" db="EMBL/GenBank/DDBJ databases">
        <title>Cultivation and genomic characterization of new, ubiquitous marine nitrite-oxidizing bacteria from the Nitrospirales.</title>
        <authorList>
            <person name="Mueller A.J."/>
            <person name="Daebeler A."/>
            <person name="Herbold C.W."/>
            <person name="Kirkegaard R.H."/>
            <person name="Daims H."/>
        </authorList>
    </citation>
    <scope>NUCLEOTIDE SEQUENCE [LARGE SCALE GENOMIC DNA]</scope>
    <source>
        <strain evidence="5 6">DK</strain>
    </source>
</reference>
<dbReference type="InterPro" id="IPR003594">
    <property type="entry name" value="HATPase_dom"/>
</dbReference>
<dbReference type="Gene3D" id="3.30.565.10">
    <property type="entry name" value="Histidine kinase-like ATPase, C-terminal domain"/>
    <property type="match status" value="1"/>
</dbReference>
<dbReference type="Pfam" id="PF02518">
    <property type="entry name" value="HATPase_c"/>
    <property type="match status" value="1"/>
</dbReference>
<sequence>MATDYQKRIGMQFKDTKELIDGHVHLFLSASSRTSPTGIVHQDDLKQLNRQCDKSFILVGNTGGDILFVNSRIEDWFDYPSKELIGKPLECLIPGQFRVQLTDERLAFVLTPYRESKEHEPEFQGRGKNGRTIPLQIRLDPMGKEHDGVTLVTMTNITERQRDGETIRQSAVALHEQLDLNKTITDNASASLLMLDTAGRVTFANPSTEIVMGFKPQELIGKVLHKMVHHSHPDETPFPIKDCLLNGLFPLHVVLISHEDVFIHKDGHYYPVRCNARQIVKQGVPVGIVLEVVDITDLQRAEKGRLLFTLELARQVHDRTEELVNSQKRLRELATELNLTEQRERQRIAIELHDYLSQLLVVCRLKLSQTMQVLKPESQEFGLIKETDDVLDQALTYSRTLVAELSPSVLFEFGLVAALQWLAGQMINHGLKVAMTCECIQDLKIPEEQAILLYQSTRELLLNVMKHAAIDRATLKLGKKENVLRITVRDEGKGFQPTTGIGTQPCKEQPMKFGLFSIRERMISLGGSFEISSQPAQGTTASLIIPLSLED</sequence>
<evidence type="ECO:0000313" key="5">
    <source>
        <dbReference type="EMBL" id="WNM60184.1"/>
    </source>
</evidence>
<organism evidence="5 6">
    <name type="scientific">Candidatus Nitrospira neomarina</name>
    <dbReference type="NCBI Taxonomy" id="3020899"/>
    <lineage>
        <taxon>Bacteria</taxon>
        <taxon>Pseudomonadati</taxon>
        <taxon>Nitrospirota</taxon>
        <taxon>Nitrospiria</taxon>
        <taxon>Nitrospirales</taxon>
        <taxon>Nitrospiraceae</taxon>
        <taxon>Nitrospira</taxon>
    </lineage>
</organism>
<dbReference type="InterPro" id="IPR050482">
    <property type="entry name" value="Sensor_HK_TwoCompSys"/>
</dbReference>
<dbReference type="Pfam" id="PF13426">
    <property type="entry name" value="PAS_9"/>
    <property type="match status" value="2"/>
</dbReference>
<dbReference type="GO" id="GO:0046983">
    <property type="term" value="F:protein dimerization activity"/>
    <property type="evidence" value="ECO:0007669"/>
    <property type="project" value="InterPro"/>
</dbReference>
<dbReference type="InterPro" id="IPR011712">
    <property type="entry name" value="Sig_transdc_His_kin_sub3_dim/P"/>
</dbReference>
<dbReference type="Proteomes" id="UP001302494">
    <property type="component" value="Chromosome"/>
</dbReference>
<accession>A0AA96GKW1</accession>
<dbReference type="KEGG" id="nneo:PQG83_10430"/>
<evidence type="ECO:0000259" key="4">
    <source>
        <dbReference type="PROSITE" id="PS50112"/>
    </source>
</evidence>
<dbReference type="InterPro" id="IPR000014">
    <property type="entry name" value="PAS"/>
</dbReference>
<dbReference type="PROSITE" id="PS50112">
    <property type="entry name" value="PAS"/>
    <property type="match status" value="1"/>
</dbReference>
<dbReference type="InterPro" id="IPR036890">
    <property type="entry name" value="HATPase_C_sf"/>
</dbReference>
<proteinExistence type="predicted"/>
<dbReference type="CDD" id="cd16917">
    <property type="entry name" value="HATPase_UhpB-NarQ-NarX-like"/>
    <property type="match status" value="1"/>
</dbReference>
<dbReference type="SUPFAM" id="SSF55874">
    <property type="entry name" value="ATPase domain of HSP90 chaperone/DNA topoisomerase II/histidine kinase"/>
    <property type="match status" value="1"/>
</dbReference>
<dbReference type="NCBIfam" id="TIGR00229">
    <property type="entry name" value="sensory_box"/>
    <property type="match status" value="2"/>
</dbReference>
<dbReference type="EMBL" id="CP116968">
    <property type="protein sequence ID" value="WNM60184.1"/>
    <property type="molecule type" value="Genomic_DNA"/>
</dbReference>
<dbReference type="AlphaFoldDB" id="A0AA96GKW1"/>
<dbReference type="PANTHER" id="PTHR24421">
    <property type="entry name" value="NITRATE/NITRITE SENSOR PROTEIN NARX-RELATED"/>
    <property type="match status" value="1"/>
</dbReference>
<evidence type="ECO:0000256" key="1">
    <source>
        <dbReference type="ARBA" id="ARBA00022679"/>
    </source>
</evidence>
<feature type="domain" description="PAS" evidence="4">
    <location>
        <begin position="177"/>
        <end position="235"/>
    </location>
</feature>